<dbReference type="Gene3D" id="2.60.40.10">
    <property type="entry name" value="Immunoglobulins"/>
    <property type="match status" value="2"/>
</dbReference>
<gene>
    <name evidence="5" type="ORF">RF55_20913</name>
</gene>
<dbReference type="PANTHER" id="PTHR13817">
    <property type="entry name" value="TITIN"/>
    <property type="match status" value="1"/>
</dbReference>
<dbReference type="EMBL" id="LBMM01021314">
    <property type="protein sequence ID" value="KMQ83104.1"/>
    <property type="molecule type" value="Genomic_DNA"/>
</dbReference>
<keyword evidence="2" id="KW-0393">Immunoglobulin domain</keyword>
<evidence type="ECO:0000259" key="4">
    <source>
        <dbReference type="PROSITE" id="PS50853"/>
    </source>
</evidence>
<dbReference type="InterPro" id="IPR013098">
    <property type="entry name" value="Ig_I-set"/>
</dbReference>
<dbReference type="Pfam" id="PF07679">
    <property type="entry name" value="I-set"/>
    <property type="match status" value="1"/>
</dbReference>
<evidence type="ECO:0000313" key="5">
    <source>
        <dbReference type="EMBL" id="KMQ83104.1"/>
    </source>
</evidence>
<protein>
    <submittedName>
        <fullName evidence="5">Twitchin-like protein</fullName>
    </submittedName>
</protein>
<dbReference type="FunFam" id="2.60.40.10:FF:000831">
    <property type="entry name" value="Uncharacterized protein, isoform F"/>
    <property type="match status" value="1"/>
</dbReference>
<dbReference type="InterPro" id="IPR036116">
    <property type="entry name" value="FN3_sf"/>
</dbReference>
<dbReference type="FunFam" id="2.60.40.10:FF:000034">
    <property type="entry name" value="Titin isoform A"/>
    <property type="match status" value="1"/>
</dbReference>
<feature type="region of interest" description="Disordered" evidence="3">
    <location>
        <begin position="1"/>
        <end position="38"/>
    </location>
</feature>
<accession>A0A0J7JYK1</accession>
<dbReference type="CDD" id="cd00063">
    <property type="entry name" value="FN3"/>
    <property type="match status" value="1"/>
</dbReference>
<feature type="domain" description="Fibronectin type-III" evidence="4">
    <location>
        <begin position="29"/>
        <end position="125"/>
    </location>
</feature>
<evidence type="ECO:0000256" key="3">
    <source>
        <dbReference type="SAM" id="MobiDB-lite"/>
    </source>
</evidence>
<dbReference type="PRINTS" id="PR00014">
    <property type="entry name" value="FNTYPEIII"/>
</dbReference>
<dbReference type="SMART" id="SM00060">
    <property type="entry name" value="FN3"/>
    <property type="match status" value="1"/>
</dbReference>
<sequence>MAENQYGTSDPAMTIDPIKARHPFDPPGAPGAPRGVETTEDSITITWSKPRHDGGSPIIGYVVEKRLLSEDKWVKATPALVHDTTYKVTGLIENHDYEFRVAAENAAGRGPWSSNSDVIRASAPPFPPKITSDLSIRDMTVIAGEPFTITVPYTANPRPRPNWSINGEEVLTGERIKFETTDVASQFINKKAQRSDTGTYTIYLTNTVGTDSASCKVLVV</sequence>
<evidence type="ECO:0000256" key="1">
    <source>
        <dbReference type="ARBA" id="ARBA00022737"/>
    </source>
</evidence>
<dbReference type="STRING" id="67767.A0A0J7JYK1"/>
<dbReference type="GO" id="GO:0031430">
    <property type="term" value="C:M band"/>
    <property type="evidence" value="ECO:0007669"/>
    <property type="project" value="TreeGrafter"/>
</dbReference>
<dbReference type="PANTHER" id="PTHR13817:SF151">
    <property type="entry name" value="TITIN"/>
    <property type="match status" value="1"/>
</dbReference>
<organism evidence="5 6">
    <name type="scientific">Lasius niger</name>
    <name type="common">Black garden ant</name>
    <dbReference type="NCBI Taxonomy" id="67767"/>
    <lineage>
        <taxon>Eukaryota</taxon>
        <taxon>Metazoa</taxon>
        <taxon>Ecdysozoa</taxon>
        <taxon>Arthropoda</taxon>
        <taxon>Hexapoda</taxon>
        <taxon>Insecta</taxon>
        <taxon>Pterygota</taxon>
        <taxon>Neoptera</taxon>
        <taxon>Endopterygota</taxon>
        <taxon>Hymenoptera</taxon>
        <taxon>Apocrita</taxon>
        <taxon>Aculeata</taxon>
        <taxon>Formicoidea</taxon>
        <taxon>Formicidae</taxon>
        <taxon>Formicinae</taxon>
        <taxon>Lasius</taxon>
        <taxon>Lasius</taxon>
    </lineage>
</organism>
<dbReference type="PROSITE" id="PS50853">
    <property type="entry name" value="FN3"/>
    <property type="match status" value="1"/>
</dbReference>
<dbReference type="InterPro" id="IPR050964">
    <property type="entry name" value="Striated_Muscle_Regulatory"/>
</dbReference>
<dbReference type="PaxDb" id="67767-A0A0J7JYK1"/>
<dbReference type="Pfam" id="PF00041">
    <property type="entry name" value="fn3"/>
    <property type="match status" value="1"/>
</dbReference>
<dbReference type="OrthoDB" id="6107607at2759"/>
<evidence type="ECO:0000256" key="2">
    <source>
        <dbReference type="ARBA" id="ARBA00023319"/>
    </source>
</evidence>
<dbReference type="Proteomes" id="UP000036403">
    <property type="component" value="Unassembled WGS sequence"/>
</dbReference>
<name>A0A0J7JYK1_LASNI</name>
<dbReference type="AlphaFoldDB" id="A0A0J7JYK1"/>
<keyword evidence="6" id="KW-1185">Reference proteome</keyword>
<dbReference type="InterPro" id="IPR013783">
    <property type="entry name" value="Ig-like_fold"/>
</dbReference>
<keyword evidence="1" id="KW-0677">Repeat</keyword>
<dbReference type="InterPro" id="IPR036179">
    <property type="entry name" value="Ig-like_dom_sf"/>
</dbReference>
<dbReference type="InterPro" id="IPR003961">
    <property type="entry name" value="FN3_dom"/>
</dbReference>
<reference evidence="5 6" key="1">
    <citation type="submission" date="2015-04" db="EMBL/GenBank/DDBJ databases">
        <title>Lasius niger genome sequencing.</title>
        <authorList>
            <person name="Konorov E.A."/>
            <person name="Nikitin M.A."/>
            <person name="Kirill M.V."/>
            <person name="Chang P."/>
        </authorList>
    </citation>
    <scope>NUCLEOTIDE SEQUENCE [LARGE SCALE GENOMIC DNA]</scope>
    <source>
        <tissue evidence="5">Whole</tissue>
    </source>
</reference>
<evidence type="ECO:0000313" key="6">
    <source>
        <dbReference type="Proteomes" id="UP000036403"/>
    </source>
</evidence>
<comment type="caution">
    <text evidence="5">The sequence shown here is derived from an EMBL/GenBank/DDBJ whole genome shotgun (WGS) entry which is preliminary data.</text>
</comment>
<dbReference type="GO" id="GO:0045214">
    <property type="term" value="P:sarcomere organization"/>
    <property type="evidence" value="ECO:0007669"/>
    <property type="project" value="TreeGrafter"/>
</dbReference>
<feature type="non-terminal residue" evidence="5">
    <location>
        <position position="220"/>
    </location>
</feature>
<dbReference type="SUPFAM" id="SSF49265">
    <property type="entry name" value="Fibronectin type III"/>
    <property type="match status" value="1"/>
</dbReference>
<proteinExistence type="predicted"/>
<dbReference type="SUPFAM" id="SSF48726">
    <property type="entry name" value="Immunoglobulin"/>
    <property type="match status" value="1"/>
</dbReference>